<proteinExistence type="predicted"/>
<accession>A0A7S4MHX0</accession>
<dbReference type="AlphaFoldDB" id="A0A7S4MHX0"/>
<evidence type="ECO:0000256" key="1">
    <source>
        <dbReference type="SAM" id="MobiDB-lite"/>
    </source>
</evidence>
<gene>
    <name evidence="3" type="ORF">OAUR00152_LOCUS9477</name>
</gene>
<keyword evidence="2" id="KW-0472">Membrane</keyword>
<evidence type="ECO:0000313" key="3">
    <source>
        <dbReference type="EMBL" id="CAE2223918.1"/>
    </source>
</evidence>
<keyword evidence="2" id="KW-0812">Transmembrane</keyword>
<feature type="transmembrane region" description="Helical" evidence="2">
    <location>
        <begin position="9"/>
        <end position="26"/>
    </location>
</feature>
<evidence type="ECO:0000256" key="2">
    <source>
        <dbReference type="SAM" id="Phobius"/>
    </source>
</evidence>
<keyword evidence="2" id="KW-1133">Transmembrane helix</keyword>
<organism evidence="3">
    <name type="scientific">Odontella aurita</name>
    <dbReference type="NCBI Taxonomy" id="265563"/>
    <lineage>
        <taxon>Eukaryota</taxon>
        <taxon>Sar</taxon>
        <taxon>Stramenopiles</taxon>
        <taxon>Ochrophyta</taxon>
        <taxon>Bacillariophyta</taxon>
        <taxon>Mediophyceae</taxon>
        <taxon>Biddulphiophycidae</taxon>
        <taxon>Eupodiscales</taxon>
        <taxon>Odontellaceae</taxon>
        <taxon>Odontella</taxon>
    </lineage>
</organism>
<protein>
    <submittedName>
        <fullName evidence="3">Uncharacterized protein</fullName>
    </submittedName>
</protein>
<name>A0A7S4MHX0_9STRA</name>
<dbReference type="EMBL" id="HBKQ01013762">
    <property type="protein sequence ID" value="CAE2223918.1"/>
    <property type="molecule type" value="Transcribed_RNA"/>
</dbReference>
<feature type="region of interest" description="Disordered" evidence="1">
    <location>
        <begin position="95"/>
        <end position="137"/>
    </location>
</feature>
<sequence length="137" mass="15062">MGIFFNQDNLILALPLLSVCAIYAFFKYIPLQYGVPAVIGVGIFLQLRAKVLARRAEKALTEIDESLVNDLTADEDKVKAKVAAKAAKQQLKAQEKVRQRLNAERKGTGRAAEGENEEGDENISTFAKGGRGKQKKK</sequence>
<reference evidence="3" key="1">
    <citation type="submission" date="2021-01" db="EMBL/GenBank/DDBJ databases">
        <authorList>
            <person name="Corre E."/>
            <person name="Pelletier E."/>
            <person name="Niang G."/>
            <person name="Scheremetjew M."/>
            <person name="Finn R."/>
            <person name="Kale V."/>
            <person name="Holt S."/>
            <person name="Cochrane G."/>
            <person name="Meng A."/>
            <person name="Brown T."/>
            <person name="Cohen L."/>
        </authorList>
    </citation>
    <scope>NUCLEOTIDE SEQUENCE</scope>
    <source>
        <strain evidence="3">Isolate 1302-5</strain>
    </source>
</reference>
<feature type="compositionally biased region" description="Basic and acidic residues" evidence="1">
    <location>
        <begin position="95"/>
        <end position="107"/>
    </location>
</feature>